<name>A0A7G3U685_STRT9</name>
<sequence>MSDAEKSGFVARMIGPKKRWRAYRARVAELPGNYRTAVEAVERYLMHFVPIDGDSNVLMFEDLADLFEQAAADGTPVRGIVGDDPAEFVDTFARNYSEGGYVPARARKQLTADIERAAG</sequence>
<dbReference type="Gene3D" id="1.10.1900.10">
    <property type="entry name" value="c-terminal domain of poly(a) binding protein"/>
    <property type="match status" value="1"/>
</dbReference>
<accession>A0A7G3U685</accession>
<organism evidence="1 2">
    <name type="scientific">Streptomyces tsukubensis (strain DSM 42081 / NBRC 108919 / NRRL 18488 / 9993)</name>
    <dbReference type="NCBI Taxonomy" id="1114943"/>
    <lineage>
        <taxon>Bacteria</taxon>
        <taxon>Bacillati</taxon>
        <taxon>Actinomycetota</taxon>
        <taxon>Actinomycetes</taxon>
        <taxon>Kitasatosporales</taxon>
        <taxon>Streptomycetaceae</taxon>
        <taxon>Streptomyces</taxon>
    </lineage>
</organism>
<dbReference type="RefSeq" id="WP_040912688.1">
    <property type="nucleotide sequence ID" value="NZ_CP029159.1"/>
</dbReference>
<dbReference type="InterPro" id="IPR008316">
    <property type="entry name" value="UCP029876"/>
</dbReference>
<reference evidence="1 2" key="1">
    <citation type="journal article" date="2012" name="J. Bacteriol.">
        <title>Draft genome of Streptomyces tsukubaensis NRRL 18488, the producer of the clinically important immunosuppressant tacrolimus (FK506).</title>
        <authorList>
            <person name="Barreiro C."/>
            <person name="Prieto C."/>
            <person name="Sola-Landa A."/>
            <person name="Solera E."/>
            <person name="Martinez-Castro M."/>
            <person name="Perez-Redondo R."/>
            <person name="Garcia-Estrada C."/>
            <person name="Aparicio J.F."/>
            <person name="Fernandez-Martinez L.T."/>
            <person name="Santos-Aberturas J."/>
            <person name="Salehi-Najafabadi Z."/>
            <person name="Rodriguez-Garcia A."/>
            <person name="Tauch A."/>
            <person name="Martin J.F."/>
        </authorList>
    </citation>
    <scope>NUCLEOTIDE SEQUENCE [LARGE SCALE GENOMIC DNA]</scope>
    <source>
        <strain evidence="2">DSM 42081 / NBRC 108919 / NRRL 18488 / 9993</strain>
    </source>
</reference>
<dbReference type="Proteomes" id="UP000005940">
    <property type="component" value="Chromosome"/>
</dbReference>
<gene>
    <name evidence="1" type="ORF">STSU_000590</name>
</gene>
<dbReference type="SUPFAM" id="SSF158560">
    <property type="entry name" value="BH3980-like"/>
    <property type="match status" value="1"/>
</dbReference>
<keyword evidence="2" id="KW-1185">Reference proteome</keyword>
<proteinExistence type="predicted"/>
<dbReference type="Pfam" id="PF06304">
    <property type="entry name" value="DUF1048"/>
    <property type="match status" value="1"/>
</dbReference>
<protein>
    <submittedName>
        <fullName evidence="1">DUF1048 domain-containing protein</fullName>
    </submittedName>
</protein>
<dbReference type="EMBL" id="CP029159">
    <property type="protein sequence ID" value="QKM65877.1"/>
    <property type="molecule type" value="Genomic_DNA"/>
</dbReference>
<evidence type="ECO:0000313" key="2">
    <source>
        <dbReference type="Proteomes" id="UP000005940"/>
    </source>
</evidence>
<dbReference type="AlphaFoldDB" id="A0A7G3U685"/>
<evidence type="ECO:0000313" key="1">
    <source>
        <dbReference type="EMBL" id="QKM65877.1"/>
    </source>
</evidence>